<dbReference type="InterPro" id="IPR043159">
    <property type="entry name" value="Lectin_gal-bd_sf"/>
</dbReference>
<evidence type="ECO:0000259" key="4">
    <source>
        <dbReference type="PROSITE" id="PS50228"/>
    </source>
</evidence>
<keyword evidence="1" id="KW-0348">Hemagglutinin</keyword>
<evidence type="ECO:0000313" key="6">
    <source>
        <dbReference type="Proteomes" id="UP000265140"/>
    </source>
</evidence>
<evidence type="ECO:0000256" key="3">
    <source>
        <dbReference type="ARBA" id="ARBA00022737"/>
    </source>
</evidence>
<dbReference type="Proteomes" id="UP000265140">
    <property type="component" value="Chromosome 24"/>
</dbReference>
<reference evidence="5" key="3">
    <citation type="submission" date="2025-08" db="UniProtKB">
        <authorList>
            <consortium name="Ensembl"/>
        </authorList>
    </citation>
    <scope>IDENTIFICATION</scope>
</reference>
<reference evidence="5" key="2">
    <citation type="submission" date="2020-02" db="EMBL/GenBank/DDBJ databases">
        <title>Esox lucius (northern pike) genome, fEsoLuc1, primary haplotype.</title>
        <authorList>
            <person name="Myers G."/>
            <person name="Karagic N."/>
            <person name="Meyer A."/>
            <person name="Pippel M."/>
            <person name="Reichard M."/>
            <person name="Winkler S."/>
            <person name="Tracey A."/>
            <person name="Sims Y."/>
            <person name="Howe K."/>
            <person name="Rhie A."/>
            <person name="Formenti G."/>
            <person name="Durbin R."/>
            <person name="Fedrigo O."/>
            <person name="Jarvis E.D."/>
        </authorList>
    </citation>
    <scope>NUCLEOTIDE SEQUENCE [LARGE SCALE GENOMIC DNA]</scope>
</reference>
<dbReference type="Gene3D" id="2.60.120.740">
    <property type="match status" value="3"/>
</dbReference>
<dbReference type="InParanoid" id="A0A3P8XYR1"/>
<feature type="domain" description="SUEL-type lectin" evidence="4">
    <location>
        <begin position="219"/>
        <end position="306"/>
    </location>
</feature>
<evidence type="ECO:0000256" key="2">
    <source>
        <dbReference type="ARBA" id="ARBA00022734"/>
    </source>
</evidence>
<dbReference type="CDD" id="cd22833">
    <property type="entry name" value="Gal_Rha_Lectin_CSL1-2_RBL_SML_rpt1"/>
    <property type="match status" value="1"/>
</dbReference>
<evidence type="ECO:0000313" key="5">
    <source>
        <dbReference type="Ensembl" id="ENSELUP00000008970.2"/>
    </source>
</evidence>
<dbReference type="Bgee" id="ENSELUG00000009597">
    <property type="expression patterns" value="Expressed in liver and 15 other cell types or tissues"/>
</dbReference>
<organism evidence="5 6">
    <name type="scientific">Esox lucius</name>
    <name type="common">Northern pike</name>
    <dbReference type="NCBI Taxonomy" id="8010"/>
    <lineage>
        <taxon>Eukaryota</taxon>
        <taxon>Metazoa</taxon>
        <taxon>Chordata</taxon>
        <taxon>Craniata</taxon>
        <taxon>Vertebrata</taxon>
        <taxon>Euteleostomi</taxon>
        <taxon>Actinopterygii</taxon>
        <taxon>Neopterygii</taxon>
        <taxon>Teleostei</taxon>
        <taxon>Protacanthopterygii</taxon>
        <taxon>Esociformes</taxon>
        <taxon>Esocidae</taxon>
        <taxon>Esox</taxon>
    </lineage>
</organism>
<reference evidence="6" key="1">
    <citation type="journal article" date="2014" name="PLoS ONE">
        <title>The genome and linkage map of the northern pike (Esox lucius): conserved synteny revealed between the salmonid sister group and the Neoteleostei.</title>
        <authorList>
            <person name="Rondeau E.B."/>
            <person name="Minkley D.R."/>
            <person name="Leong J.S."/>
            <person name="Messmer A.M."/>
            <person name="Jantzen J.R."/>
            <person name="von Schalburg K.R."/>
            <person name="Lemon C."/>
            <person name="Bird N.H."/>
            <person name="Koop B.F."/>
        </authorList>
    </citation>
    <scope>NUCLEOTIDE SEQUENCE</scope>
</reference>
<dbReference type="Ensembl" id="ENSELUT00000004668.3">
    <property type="protein sequence ID" value="ENSELUP00000008970.2"/>
    <property type="gene ID" value="ENSELUG00000009597.3"/>
</dbReference>
<dbReference type="FunFam" id="2.60.120.740:FF:000003">
    <property type="entry name" value="Protein eva-1 homolog C"/>
    <property type="match status" value="1"/>
</dbReference>
<feature type="domain" description="SUEL-type lectin" evidence="4">
    <location>
        <begin position="128"/>
        <end position="212"/>
    </location>
</feature>
<dbReference type="Pfam" id="PF02140">
    <property type="entry name" value="SUEL_Lectin"/>
    <property type="match status" value="2"/>
</dbReference>
<keyword evidence="6" id="KW-1185">Reference proteome</keyword>
<dbReference type="PROSITE" id="PS50228">
    <property type="entry name" value="SUEL_LECTIN"/>
    <property type="match status" value="2"/>
</dbReference>
<reference evidence="5" key="4">
    <citation type="submission" date="2025-09" db="UniProtKB">
        <authorList>
            <consortium name="Ensembl"/>
        </authorList>
    </citation>
    <scope>IDENTIFICATION</scope>
</reference>
<dbReference type="GeneTree" id="ENSGT00940000154285"/>
<dbReference type="CDD" id="cd22834">
    <property type="entry name" value="Gal_Rha_Lectin_CSL1_rpt2"/>
    <property type="match status" value="1"/>
</dbReference>
<dbReference type="PANTHER" id="PTHR46780">
    <property type="entry name" value="PROTEIN EVA-1"/>
    <property type="match status" value="1"/>
</dbReference>
<proteinExistence type="predicted"/>
<dbReference type="FunFam" id="2.60.120.740:FF:000001">
    <property type="entry name" value="Adhesion G protein-coupled receptor L2"/>
    <property type="match status" value="1"/>
</dbReference>
<protein>
    <recommendedName>
        <fullName evidence="4">SUEL-type lectin domain-containing protein</fullName>
    </recommendedName>
</protein>
<dbReference type="InterPro" id="IPR000922">
    <property type="entry name" value="Lectin_gal-bd_dom"/>
</dbReference>
<dbReference type="GO" id="GO:0030246">
    <property type="term" value="F:carbohydrate binding"/>
    <property type="evidence" value="ECO:0007669"/>
    <property type="project" value="UniProtKB-KW"/>
</dbReference>
<sequence length="410" mass="45664">MLLNQSVLIIRESLYFLNSCYGMSVLENRFLTCVDLSLQCDHGVLKVYGVKYRTNEKSTDESPKPCSDTEAFNTLSERCDGKGQCQVTTPSSVCDLCNPAQLNQPYLEVTYGCLESKHVTTCDGAGMVHLECDDGLVFVQKAVYGRTDSQTCSQGRPQGQLTNTQCSQEGTLTRWSQRCDGKRMCEVNMKVNHVSDPCYGTYKYLDVTYICVPARVSITCSDSTSSLDCGKGVIKVFHANFGRRDGTTCSAGRHELSDQNCLQPKVLEVVKKWCEGKSRCTVGHDPTFGDPCYGTYKYLEVSYRCLGGEYRCLGGEYRCLGGEYRCLGGEYRCLGGEYRCLGGEYRCLGGEYRCLGGEYRCLGGEYRCLGGEYRCLGGEYRCLGGEYRAADKGEEMRKGTRDDEEARADY</sequence>
<keyword evidence="2" id="KW-0430">Lectin</keyword>
<keyword evidence="3" id="KW-0677">Repeat</keyword>
<name>A0A3P8XYR1_ESOLU</name>
<dbReference type="OMA" id="IRYGMSV"/>
<evidence type="ECO:0000256" key="1">
    <source>
        <dbReference type="ARBA" id="ARBA00022546"/>
    </source>
</evidence>
<dbReference type="AlphaFoldDB" id="A0A3P8XYR1"/>
<accession>A0A3P8XYR1</accession>